<keyword evidence="5 6" id="KW-0472">Membrane</keyword>
<feature type="transmembrane region" description="Helical" evidence="6">
    <location>
        <begin position="233"/>
        <end position="259"/>
    </location>
</feature>
<feature type="transmembrane region" description="Helical" evidence="6">
    <location>
        <begin position="113"/>
        <end position="134"/>
    </location>
</feature>
<dbReference type="OrthoDB" id="9808136at2"/>
<keyword evidence="8" id="KW-1185">Reference proteome</keyword>
<dbReference type="CDD" id="cd06579">
    <property type="entry name" value="TM_PBP1_transp_AraH_like"/>
    <property type="match status" value="1"/>
</dbReference>
<dbReference type="PANTHER" id="PTHR32196:SF19">
    <property type="entry name" value="GALACTOFURANOSE TRANSPORTER PERMEASE PROTEIN YTFT"/>
    <property type="match status" value="1"/>
</dbReference>
<comment type="subcellular location">
    <subcellularLocation>
        <location evidence="1">Cell membrane</location>
        <topology evidence="1">Multi-pass membrane protein</topology>
    </subcellularLocation>
</comment>
<gene>
    <name evidence="7" type="ORF">D7D94_12020</name>
</gene>
<keyword evidence="2" id="KW-1003">Cell membrane</keyword>
<name>A0A6I6E9M4_9MICO</name>
<feature type="transmembrane region" description="Helical" evidence="6">
    <location>
        <begin position="140"/>
        <end position="160"/>
    </location>
</feature>
<keyword evidence="4 6" id="KW-1133">Transmembrane helix</keyword>
<dbReference type="PANTHER" id="PTHR32196">
    <property type="entry name" value="ABC TRANSPORTER PERMEASE PROTEIN YPHD-RELATED-RELATED"/>
    <property type="match status" value="1"/>
</dbReference>
<organism evidence="7 8">
    <name type="scientific">Microbacterium oryzae</name>
    <dbReference type="NCBI Taxonomy" id="743009"/>
    <lineage>
        <taxon>Bacteria</taxon>
        <taxon>Bacillati</taxon>
        <taxon>Actinomycetota</taxon>
        <taxon>Actinomycetes</taxon>
        <taxon>Micrococcales</taxon>
        <taxon>Microbacteriaceae</taxon>
        <taxon>Microbacterium</taxon>
    </lineage>
</organism>
<proteinExistence type="predicted"/>
<feature type="transmembrane region" description="Helical" evidence="6">
    <location>
        <begin position="271"/>
        <end position="299"/>
    </location>
</feature>
<evidence type="ECO:0000256" key="1">
    <source>
        <dbReference type="ARBA" id="ARBA00004651"/>
    </source>
</evidence>
<protein>
    <submittedName>
        <fullName evidence="7">ABC transporter permease</fullName>
    </submittedName>
</protein>
<dbReference type="AlphaFoldDB" id="A0A6I6E9M4"/>
<dbReference type="EMBL" id="CP032550">
    <property type="protein sequence ID" value="QGU28321.1"/>
    <property type="molecule type" value="Genomic_DNA"/>
</dbReference>
<feature type="transmembrane region" description="Helical" evidence="6">
    <location>
        <begin position="56"/>
        <end position="78"/>
    </location>
</feature>
<dbReference type="Proteomes" id="UP000422989">
    <property type="component" value="Chromosome"/>
</dbReference>
<evidence type="ECO:0000256" key="3">
    <source>
        <dbReference type="ARBA" id="ARBA00022692"/>
    </source>
</evidence>
<sequence>MSASTARPGEALKGLLKHQYVWGVVAIVLLLIVNLIKDPGYLAISVGSSGNLVGNVIDILRAAAPIMLIAVGMCLVVATGGIDLSVGSVMVVAGAVSMELLKAMDAPSSFGAAMAALALVVVVSAALGAVNGVLVSVVGLQPFISTLVIMLAGRGLAKVITGGQNTAATNDSFRWIANGYVLGLPVVFLLALLIVVAVGLLVRRSALGLMLEAIGMDAKAARLAGVNRRALLLTVYIVSGILAGIAGVFATASVMTVDVSRTGYQLELDAILAVVIGGTSLAGGKFNVTGAVVGAILIATLDKTVVFLGVSSSATPAFKAIVIVALCLLQSERVRRMFRQRRAGASRSVKREVVAA</sequence>
<evidence type="ECO:0000256" key="4">
    <source>
        <dbReference type="ARBA" id="ARBA00022989"/>
    </source>
</evidence>
<feature type="transmembrane region" description="Helical" evidence="6">
    <location>
        <begin position="305"/>
        <end position="329"/>
    </location>
</feature>
<dbReference type="KEGG" id="moj:D7D94_12020"/>
<accession>A0A6I6E9M4</accession>
<dbReference type="GO" id="GO:0022857">
    <property type="term" value="F:transmembrane transporter activity"/>
    <property type="evidence" value="ECO:0007669"/>
    <property type="project" value="InterPro"/>
</dbReference>
<reference evidence="7 8" key="1">
    <citation type="submission" date="2018-09" db="EMBL/GenBank/DDBJ databases">
        <title>Whole genome sequencing of Microbacterium oryzae strain MB-10T.</title>
        <authorList>
            <person name="Das S.K."/>
        </authorList>
    </citation>
    <scope>NUCLEOTIDE SEQUENCE [LARGE SCALE GENOMIC DNA]</scope>
    <source>
        <strain evidence="7 8">MB-10</strain>
    </source>
</reference>
<evidence type="ECO:0000256" key="2">
    <source>
        <dbReference type="ARBA" id="ARBA00022475"/>
    </source>
</evidence>
<feature type="transmembrane region" description="Helical" evidence="6">
    <location>
        <begin position="20"/>
        <end position="36"/>
    </location>
</feature>
<feature type="transmembrane region" description="Helical" evidence="6">
    <location>
        <begin position="180"/>
        <end position="202"/>
    </location>
</feature>
<dbReference type="RefSeq" id="WP_156242858.1">
    <property type="nucleotide sequence ID" value="NZ_BAAAZL010000004.1"/>
</dbReference>
<dbReference type="Pfam" id="PF02653">
    <property type="entry name" value="BPD_transp_2"/>
    <property type="match status" value="1"/>
</dbReference>
<evidence type="ECO:0000256" key="6">
    <source>
        <dbReference type="SAM" id="Phobius"/>
    </source>
</evidence>
<dbReference type="InterPro" id="IPR001851">
    <property type="entry name" value="ABC_transp_permease"/>
</dbReference>
<evidence type="ECO:0000313" key="7">
    <source>
        <dbReference type="EMBL" id="QGU28321.1"/>
    </source>
</evidence>
<evidence type="ECO:0000256" key="5">
    <source>
        <dbReference type="ARBA" id="ARBA00023136"/>
    </source>
</evidence>
<dbReference type="GO" id="GO:0005886">
    <property type="term" value="C:plasma membrane"/>
    <property type="evidence" value="ECO:0007669"/>
    <property type="project" value="UniProtKB-SubCell"/>
</dbReference>
<keyword evidence="3 6" id="KW-0812">Transmembrane</keyword>
<evidence type="ECO:0000313" key="8">
    <source>
        <dbReference type="Proteomes" id="UP000422989"/>
    </source>
</evidence>